<keyword evidence="9" id="KW-0010">Activator</keyword>
<dbReference type="InterPro" id="IPR041977">
    <property type="entry name" value="KOW_Spt5_4"/>
</dbReference>
<accession>A0AA35X9U1</accession>
<feature type="non-terminal residue" evidence="15">
    <location>
        <position position="1"/>
    </location>
</feature>
<evidence type="ECO:0000256" key="13">
    <source>
        <dbReference type="SAM" id="MobiDB-lite"/>
    </source>
</evidence>
<dbReference type="PANTHER" id="PTHR11125">
    <property type="entry name" value="SUPPRESSOR OF TY 5"/>
    <property type="match status" value="1"/>
</dbReference>
<dbReference type="GO" id="GO:0003746">
    <property type="term" value="F:translation elongation factor activity"/>
    <property type="evidence" value="ECO:0007669"/>
    <property type="project" value="UniProtKB-KW"/>
</dbReference>
<feature type="compositionally biased region" description="Polar residues" evidence="13">
    <location>
        <begin position="251"/>
        <end position="264"/>
    </location>
</feature>
<comment type="subcellular location">
    <subcellularLocation>
        <location evidence="1">Nucleus</location>
    </subcellularLocation>
</comment>
<dbReference type="InterPro" id="IPR005824">
    <property type="entry name" value="KOW"/>
</dbReference>
<keyword evidence="15" id="KW-0648">Protein biosynthesis</keyword>
<sequence length="323" mass="34461">MLILEVGGTGSRDAAAPALQPGDVVEVVEGDLKNLTGRVVSLEGDSISVKPHHKDLQDLLAFQARELRKAFKEGDHVKVVAGRYEGETGLVVRIEHNLAILFSDLTMHELKVRPQDLQLCLETSSGVDASGQYQLGDMVQLDPQTVGVIVRLEKEAFKVLTQHGKEVNAKPHALQLRKSRGVALDSRQNEITSRDVVKVIQGPHIHKQGEIKHVFRGNVFLIVRDQVENGGIVVAKAKHVELAGGTSHAASSISTGFMPQSPRLSSPAPHRGPGTVSISSSAITTVLVASSATTTILVASSATTTVLVTSSATTTDTCCIFCH</sequence>
<dbReference type="InterPro" id="IPR057936">
    <property type="entry name" value="KOWx_Spt5"/>
</dbReference>
<evidence type="ECO:0000256" key="4">
    <source>
        <dbReference type="ARBA" id="ARBA00021370"/>
    </source>
</evidence>
<keyword evidence="6" id="KW-0597">Phosphoprotein</keyword>
<dbReference type="CDD" id="cd06082">
    <property type="entry name" value="KOW_Spt5_2"/>
    <property type="match status" value="1"/>
</dbReference>
<evidence type="ECO:0000256" key="11">
    <source>
        <dbReference type="ARBA" id="ARBA00023242"/>
    </source>
</evidence>
<dbReference type="Pfam" id="PF23291">
    <property type="entry name" value="KOW4_SPT5"/>
    <property type="match status" value="1"/>
</dbReference>
<dbReference type="EMBL" id="CASHTH010003419">
    <property type="protein sequence ID" value="CAI8044726.1"/>
    <property type="molecule type" value="Genomic_DNA"/>
</dbReference>
<comment type="caution">
    <text evidence="15">The sequence shown here is derived from an EMBL/GenBank/DDBJ whole genome shotgun (WGS) entry which is preliminary data.</text>
</comment>
<evidence type="ECO:0000256" key="9">
    <source>
        <dbReference type="ARBA" id="ARBA00023159"/>
    </source>
</evidence>
<feature type="region of interest" description="Disordered" evidence="13">
    <location>
        <begin position="251"/>
        <end position="275"/>
    </location>
</feature>
<dbReference type="AlphaFoldDB" id="A0AA35X9U1"/>
<keyword evidence="15" id="KW-0251">Elongation factor</keyword>
<dbReference type="SUPFAM" id="SSF50104">
    <property type="entry name" value="Translation proteins SH3-like domain"/>
    <property type="match status" value="1"/>
</dbReference>
<dbReference type="InterPro" id="IPR041976">
    <property type="entry name" value="KOW_Spt5_3"/>
</dbReference>
<dbReference type="CDD" id="cd06083">
    <property type="entry name" value="KOW_Spt5_3"/>
    <property type="match status" value="1"/>
</dbReference>
<dbReference type="Proteomes" id="UP001174909">
    <property type="component" value="Unassembled WGS sequence"/>
</dbReference>
<dbReference type="FunFam" id="2.30.30.30:FF:000016">
    <property type="entry name" value="Transcription elongation factor SPT5"/>
    <property type="match status" value="1"/>
</dbReference>
<evidence type="ECO:0000256" key="1">
    <source>
        <dbReference type="ARBA" id="ARBA00004123"/>
    </source>
</evidence>
<evidence type="ECO:0000256" key="5">
    <source>
        <dbReference type="ARBA" id="ARBA00022491"/>
    </source>
</evidence>
<keyword evidence="10" id="KW-0804">Transcription</keyword>
<evidence type="ECO:0000256" key="6">
    <source>
        <dbReference type="ARBA" id="ARBA00022553"/>
    </source>
</evidence>
<dbReference type="SMART" id="SM00739">
    <property type="entry name" value="KOW"/>
    <property type="match status" value="3"/>
</dbReference>
<dbReference type="GO" id="GO:0032784">
    <property type="term" value="P:regulation of DNA-templated transcription elongation"/>
    <property type="evidence" value="ECO:0007669"/>
    <property type="project" value="InterPro"/>
</dbReference>
<gene>
    <name evidence="15" type="ORF">GBAR_LOCUS24783</name>
</gene>
<dbReference type="Pfam" id="PF00467">
    <property type="entry name" value="KOW"/>
    <property type="match status" value="1"/>
</dbReference>
<dbReference type="InterPro" id="IPR008991">
    <property type="entry name" value="Translation_prot_SH3-like_sf"/>
</dbReference>
<evidence type="ECO:0000256" key="2">
    <source>
        <dbReference type="ARBA" id="ARBA00006956"/>
    </source>
</evidence>
<dbReference type="FunFam" id="2.30.30.30:FF:000013">
    <property type="entry name" value="Transcription elongation factor SPT5"/>
    <property type="match status" value="1"/>
</dbReference>
<reference evidence="15" key="1">
    <citation type="submission" date="2023-03" db="EMBL/GenBank/DDBJ databases">
        <authorList>
            <person name="Steffen K."/>
            <person name="Cardenas P."/>
        </authorList>
    </citation>
    <scope>NUCLEOTIDE SEQUENCE</scope>
</reference>
<keyword evidence="5" id="KW-0678">Repressor</keyword>
<feature type="domain" description="KOW" evidence="14">
    <location>
        <begin position="70"/>
        <end position="97"/>
    </location>
</feature>
<dbReference type="InterPro" id="IPR039659">
    <property type="entry name" value="SPT5"/>
</dbReference>
<evidence type="ECO:0000259" key="14">
    <source>
        <dbReference type="SMART" id="SM00739"/>
    </source>
</evidence>
<evidence type="ECO:0000256" key="3">
    <source>
        <dbReference type="ARBA" id="ARBA00020181"/>
    </source>
</evidence>
<dbReference type="GO" id="GO:0032044">
    <property type="term" value="C:DSIF complex"/>
    <property type="evidence" value="ECO:0007669"/>
    <property type="project" value="TreeGrafter"/>
</dbReference>
<keyword evidence="7" id="KW-0677">Repeat</keyword>
<evidence type="ECO:0000256" key="12">
    <source>
        <dbReference type="ARBA" id="ARBA00029645"/>
    </source>
</evidence>
<dbReference type="Pfam" id="PF23037">
    <property type="entry name" value="KOWx_SPT5"/>
    <property type="match status" value="1"/>
</dbReference>
<evidence type="ECO:0000313" key="16">
    <source>
        <dbReference type="Proteomes" id="UP001174909"/>
    </source>
</evidence>
<dbReference type="InterPro" id="IPR041975">
    <property type="entry name" value="KOW_Spt5_2"/>
</dbReference>
<dbReference type="CDD" id="cd06084">
    <property type="entry name" value="KOW_Spt5_4"/>
    <property type="match status" value="1"/>
</dbReference>
<dbReference type="GO" id="GO:0003729">
    <property type="term" value="F:mRNA binding"/>
    <property type="evidence" value="ECO:0007669"/>
    <property type="project" value="TreeGrafter"/>
</dbReference>
<dbReference type="Gene3D" id="2.30.30.30">
    <property type="match status" value="2"/>
</dbReference>
<comment type="similarity">
    <text evidence="2">Belongs to the SPT5 family.</text>
</comment>
<protein>
    <recommendedName>
        <fullName evidence="3">Transcription elongation factor SPT5</fullName>
    </recommendedName>
    <alternativeName>
        <fullName evidence="12">DRB sensitivity-inducing factor large subunit</fullName>
    </alternativeName>
    <alternativeName>
        <fullName evidence="4">Transcription elongation factor spt5</fullName>
    </alternativeName>
</protein>
<dbReference type="Pfam" id="PF23284">
    <property type="entry name" value="KOW2_Spt5"/>
    <property type="match status" value="1"/>
</dbReference>
<evidence type="ECO:0000256" key="7">
    <source>
        <dbReference type="ARBA" id="ARBA00022737"/>
    </source>
</evidence>
<dbReference type="PANTHER" id="PTHR11125:SF7">
    <property type="entry name" value="TRANSCRIPTION ELONGATION FACTOR SPT5"/>
    <property type="match status" value="1"/>
</dbReference>
<keyword evidence="8" id="KW-0805">Transcription regulation</keyword>
<organism evidence="15 16">
    <name type="scientific">Geodia barretti</name>
    <name type="common">Barrett's horny sponge</name>
    <dbReference type="NCBI Taxonomy" id="519541"/>
    <lineage>
        <taxon>Eukaryota</taxon>
        <taxon>Metazoa</taxon>
        <taxon>Porifera</taxon>
        <taxon>Demospongiae</taxon>
        <taxon>Heteroscleromorpha</taxon>
        <taxon>Tetractinellida</taxon>
        <taxon>Astrophorina</taxon>
        <taxon>Geodiidae</taxon>
        <taxon>Geodia</taxon>
    </lineage>
</organism>
<evidence type="ECO:0000313" key="15">
    <source>
        <dbReference type="EMBL" id="CAI8044726.1"/>
    </source>
</evidence>
<evidence type="ECO:0000256" key="10">
    <source>
        <dbReference type="ARBA" id="ARBA00023163"/>
    </source>
</evidence>
<feature type="domain" description="KOW" evidence="14">
    <location>
        <begin position="18"/>
        <end position="45"/>
    </location>
</feature>
<dbReference type="GO" id="GO:0006357">
    <property type="term" value="P:regulation of transcription by RNA polymerase II"/>
    <property type="evidence" value="ECO:0007669"/>
    <property type="project" value="InterPro"/>
</dbReference>
<keyword evidence="16" id="KW-1185">Reference proteome</keyword>
<keyword evidence="11" id="KW-0539">Nucleus</keyword>
<dbReference type="InterPro" id="IPR014722">
    <property type="entry name" value="Rib_uL2_dom2"/>
</dbReference>
<dbReference type="GO" id="GO:0006368">
    <property type="term" value="P:transcription elongation by RNA polymerase II"/>
    <property type="evidence" value="ECO:0007669"/>
    <property type="project" value="TreeGrafter"/>
</dbReference>
<evidence type="ECO:0000256" key="8">
    <source>
        <dbReference type="ARBA" id="ARBA00023015"/>
    </source>
</evidence>
<proteinExistence type="inferred from homology"/>
<name>A0AA35X9U1_GEOBA</name>
<feature type="domain" description="KOW" evidence="14">
    <location>
        <begin position="190"/>
        <end position="217"/>
    </location>
</feature>